<reference evidence="2" key="1">
    <citation type="submission" date="2020-06" db="EMBL/GenBank/DDBJ databases">
        <authorList>
            <person name="Li T."/>
            <person name="Hu X."/>
            <person name="Zhang T."/>
            <person name="Song X."/>
            <person name="Zhang H."/>
            <person name="Dai N."/>
            <person name="Sheng W."/>
            <person name="Hou X."/>
            <person name="Wei L."/>
        </authorList>
    </citation>
    <scope>NUCLEOTIDE SEQUENCE</scope>
    <source>
        <strain evidence="2">KEN1</strain>
        <tissue evidence="2">Leaf</tissue>
    </source>
</reference>
<organism evidence="2">
    <name type="scientific">Sesamum latifolium</name>
    <dbReference type="NCBI Taxonomy" id="2727402"/>
    <lineage>
        <taxon>Eukaryota</taxon>
        <taxon>Viridiplantae</taxon>
        <taxon>Streptophyta</taxon>
        <taxon>Embryophyta</taxon>
        <taxon>Tracheophyta</taxon>
        <taxon>Spermatophyta</taxon>
        <taxon>Magnoliopsida</taxon>
        <taxon>eudicotyledons</taxon>
        <taxon>Gunneridae</taxon>
        <taxon>Pentapetalae</taxon>
        <taxon>asterids</taxon>
        <taxon>lamiids</taxon>
        <taxon>Lamiales</taxon>
        <taxon>Pedaliaceae</taxon>
        <taxon>Sesamum</taxon>
    </lineage>
</organism>
<sequence length="171" mass="19693">MKSKMESMESNQVCTLVDPPKGIKLVGCKWVYKRKLGANGEVTTFKEEIYMDQPEGFTFVGEEQKVFCLQRSVYGLKQASRSLNIYFDEVIWGYDFIKNESDPYVYKKISGSSVVYLVLYVDNILLMGNDVKMLGDTKAWLSTQFSMKDMGDTSYILGIKIFWIDLEGCWE</sequence>
<protein>
    <submittedName>
        <fullName evidence="2">Retrovirus-related Pol polyprotein from transposon RE2</fullName>
    </submittedName>
</protein>
<reference evidence="2" key="2">
    <citation type="journal article" date="2024" name="Plant">
        <title>Genomic evolution and insights into agronomic trait innovations of Sesamum species.</title>
        <authorList>
            <person name="Miao H."/>
            <person name="Wang L."/>
            <person name="Qu L."/>
            <person name="Liu H."/>
            <person name="Sun Y."/>
            <person name="Le M."/>
            <person name="Wang Q."/>
            <person name="Wei S."/>
            <person name="Zheng Y."/>
            <person name="Lin W."/>
            <person name="Duan Y."/>
            <person name="Cao H."/>
            <person name="Xiong S."/>
            <person name="Wang X."/>
            <person name="Wei L."/>
            <person name="Li C."/>
            <person name="Ma Q."/>
            <person name="Ju M."/>
            <person name="Zhao R."/>
            <person name="Li G."/>
            <person name="Mu C."/>
            <person name="Tian Q."/>
            <person name="Mei H."/>
            <person name="Zhang T."/>
            <person name="Gao T."/>
            <person name="Zhang H."/>
        </authorList>
    </citation>
    <scope>NUCLEOTIDE SEQUENCE</scope>
    <source>
        <strain evidence="2">KEN1</strain>
    </source>
</reference>
<dbReference type="EMBL" id="JACGWN010000015">
    <property type="protein sequence ID" value="KAL0401832.1"/>
    <property type="molecule type" value="Genomic_DNA"/>
</dbReference>
<dbReference type="Pfam" id="PF07727">
    <property type="entry name" value="RVT_2"/>
    <property type="match status" value="1"/>
</dbReference>
<dbReference type="InterPro" id="IPR013103">
    <property type="entry name" value="RVT_2"/>
</dbReference>
<gene>
    <name evidence="2" type="ORF">Slati_4213100</name>
</gene>
<dbReference type="AlphaFoldDB" id="A0AAW2TBF2"/>
<evidence type="ECO:0000259" key="1">
    <source>
        <dbReference type="Pfam" id="PF07727"/>
    </source>
</evidence>
<evidence type="ECO:0000313" key="2">
    <source>
        <dbReference type="EMBL" id="KAL0401832.1"/>
    </source>
</evidence>
<feature type="domain" description="Reverse transcriptase Ty1/copia-type" evidence="1">
    <location>
        <begin position="44"/>
        <end position="162"/>
    </location>
</feature>
<name>A0AAW2TBF2_9LAMI</name>
<dbReference type="SUPFAM" id="SSF56672">
    <property type="entry name" value="DNA/RNA polymerases"/>
    <property type="match status" value="1"/>
</dbReference>
<dbReference type="InterPro" id="IPR043502">
    <property type="entry name" value="DNA/RNA_pol_sf"/>
</dbReference>
<comment type="caution">
    <text evidence="2">The sequence shown here is derived from an EMBL/GenBank/DDBJ whole genome shotgun (WGS) entry which is preliminary data.</text>
</comment>
<accession>A0AAW2TBF2</accession>
<proteinExistence type="predicted"/>